<keyword evidence="4" id="KW-1185">Reference proteome</keyword>
<keyword evidence="2" id="KW-0378">Hydrolase</keyword>
<keyword evidence="1" id="KW-0479">Metal-binding</keyword>
<evidence type="ECO:0000313" key="4">
    <source>
        <dbReference type="Proteomes" id="UP000235388"/>
    </source>
</evidence>
<dbReference type="PANTHER" id="PTHR23422:SF11">
    <property type="entry name" value="DIPEPTIDYL PEPTIDASE 3"/>
    <property type="match status" value="1"/>
</dbReference>
<dbReference type="EMBL" id="PGCJ01000115">
    <property type="protein sequence ID" value="PLW46871.1"/>
    <property type="molecule type" value="Genomic_DNA"/>
</dbReference>
<dbReference type="AlphaFoldDB" id="A0A2N5VA74"/>
<dbReference type="GO" id="GO:0005737">
    <property type="term" value="C:cytoplasm"/>
    <property type="evidence" value="ECO:0007669"/>
    <property type="project" value="TreeGrafter"/>
</dbReference>
<accession>A0A2N5VA74</accession>
<evidence type="ECO:0000313" key="3">
    <source>
        <dbReference type="EMBL" id="PLW46871.1"/>
    </source>
</evidence>
<dbReference type="GO" id="GO:0008239">
    <property type="term" value="F:dipeptidyl-peptidase activity"/>
    <property type="evidence" value="ECO:0007669"/>
    <property type="project" value="TreeGrafter"/>
</dbReference>
<evidence type="ECO:0000256" key="1">
    <source>
        <dbReference type="ARBA" id="ARBA00022723"/>
    </source>
</evidence>
<dbReference type="OrthoDB" id="4694525at2759"/>
<dbReference type="Pfam" id="PF03571">
    <property type="entry name" value="Peptidase_M49"/>
    <property type="match status" value="1"/>
</dbReference>
<reference evidence="3 4" key="1">
    <citation type="submission" date="2017-11" db="EMBL/GenBank/DDBJ databases">
        <title>De novo assembly and phasing of dikaryotic genomes from two isolates of Puccinia coronata f. sp. avenae, the causal agent of oat crown rust.</title>
        <authorList>
            <person name="Miller M.E."/>
            <person name="Zhang Y."/>
            <person name="Omidvar V."/>
            <person name="Sperschneider J."/>
            <person name="Schwessinger B."/>
            <person name="Raley C."/>
            <person name="Palmer J.M."/>
            <person name="Garnica D."/>
            <person name="Upadhyaya N."/>
            <person name="Rathjen J."/>
            <person name="Taylor J.M."/>
            <person name="Park R.F."/>
            <person name="Dodds P.N."/>
            <person name="Hirsch C.D."/>
            <person name="Kianian S.F."/>
            <person name="Figueroa M."/>
        </authorList>
    </citation>
    <scope>NUCLEOTIDE SEQUENCE [LARGE SCALE GENOMIC DNA]</scope>
    <source>
        <strain evidence="3">12NC29</strain>
    </source>
</reference>
<sequence length="175" mass="19514">MGVLKCPSGACSILDLFPASPLNLGSNPALAIRLKMHNFLGPLRQVYGALLVAKKHSGSEVHWLRATWATLRRTYVEPFALRAEWEGFTTIVNNDLSAKFEKLLHSADHLVHVLPWGKPFEVDVFRRPNFTFDQLQASTCSLRDNSSASWSKLVPARRGIFPRQAGTGFNLLGKE</sequence>
<protein>
    <submittedName>
        <fullName evidence="3">Uncharacterized protein</fullName>
    </submittedName>
</protein>
<dbReference type="InterPro" id="IPR039461">
    <property type="entry name" value="Peptidase_M49"/>
</dbReference>
<dbReference type="Proteomes" id="UP000235388">
    <property type="component" value="Unassembled WGS sequence"/>
</dbReference>
<dbReference type="STRING" id="200324.A0A2N5VA74"/>
<organism evidence="3 4">
    <name type="scientific">Puccinia coronata f. sp. avenae</name>
    <dbReference type="NCBI Taxonomy" id="200324"/>
    <lineage>
        <taxon>Eukaryota</taxon>
        <taxon>Fungi</taxon>
        <taxon>Dikarya</taxon>
        <taxon>Basidiomycota</taxon>
        <taxon>Pucciniomycotina</taxon>
        <taxon>Pucciniomycetes</taxon>
        <taxon>Pucciniales</taxon>
        <taxon>Pucciniaceae</taxon>
        <taxon>Puccinia</taxon>
    </lineage>
</organism>
<evidence type="ECO:0000256" key="2">
    <source>
        <dbReference type="ARBA" id="ARBA00022801"/>
    </source>
</evidence>
<gene>
    <name evidence="3" type="ORF">PCANC_06574</name>
</gene>
<dbReference type="GO" id="GO:0046872">
    <property type="term" value="F:metal ion binding"/>
    <property type="evidence" value="ECO:0007669"/>
    <property type="project" value="UniProtKB-KW"/>
</dbReference>
<comment type="caution">
    <text evidence="3">The sequence shown here is derived from an EMBL/GenBank/DDBJ whole genome shotgun (WGS) entry which is preliminary data.</text>
</comment>
<proteinExistence type="predicted"/>
<dbReference type="PANTHER" id="PTHR23422">
    <property type="entry name" value="DIPEPTIDYL PEPTIDASE III-RELATED"/>
    <property type="match status" value="1"/>
</dbReference>
<name>A0A2N5VA74_9BASI</name>